<dbReference type="AlphaFoldDB" id="A0A480AIU5"/>
<accession>A0A480AIU5</accession>
<dbReference type="EMBL" id="BJCL01000001">
    <property type="protein sequence ID" value="GCL60926.1"/>
    <property type="molecule type" value="Genomic_DNA"/>
</dbReference>
<gene>
    <name evidence="1" type="ORF">AQPW35_00070</name>
</gene>
<dbReference type="Pfam" id="PF06841">
    <property type="entry name" value="Phage_T4_gp19"/>
    <property type="match status" value="1"/>
</dbReference>
<evidence type="ECO:0000313" key="1">
    <source>
        <dbReference type="EMBL" id="GCL60926.1"/>
    </source>
</evidence>
<dbReference type="RefSeq" id="WP_137730722.1">
    <property type="nucleotide sequence ID" value="NZ_BJCL01000001.1"/>
</dbReference>
<name>A0A480AIU5_9BURK</name>
<sequence length="148" mass="16257">MATPILGMRFSVLFMVGGAVPNPIDLRFAKVSGLEMTVETETVVEGGQNLYTQQLPQRISHGNLTLERGMVVGSPLNLEFNATFSAFKFAPCNVLVSLLAEDRAPLAAWLFMKAWPVRWATSDLDAGQPALVIDTMELAYGRMQILRV</sequence>
<protein>
    <recommendedName>
        <fullName evidence="3">Phage tail protein</fullName>
    </recommendedName>
</protein>
<dbReference type="InterPro" id="IPR011747">
    <property type="entry name" value="CHP02241"/>
</dbReference>
<dbReference type="PANTHER" id="PTHR38009:SF1">
    <property type="entry name" value="CONSERVED HYPOTHETICAL PHAGE TAIL PROTEIN"/>
    <property type="match status" value="1"/>
</dbReference>
<proteinExistence type="predicted"/>
<evidence type="ECO:0000313" key="2">
    <source>
        <dbReference type="Proteomes" id="UP000301751"/>
    </source>
</evidence>
<evidence type="ECO:0008006" key="3">
    <source>
        <dbReference type="Google" id="ProtNLM"/>
    </source>
</evidence>
<keyword evidence="2" id="KW-1185">Reference proteome</keyword>
<comment type="caution">
    <text evidence="1">The sequence shown here is derived from an EMBL/GenBank/DDBJ whole genome shotgun (WGS) entry which is preliminary data.</text>
</comment>
<dbReference type="InterPro" id="IPR010667">
    <property type="entry name" value="Phage_T4_Gp19"/>
</dbReference>
<dbReference type="GO" id="GO:0005198">
    <property type="term" value="F:structural molecule activity"/>
    <property type="evidence" value="ECO:0007669"/>
    <property type="project" value="InterPro"/>
</dbReference>
<dbReference type="Proteomes" id="UP000301751">
    <property type="component" value="Unassembled WGS sequence"/>
</dbReference>
<dbReference type="PANTHER" id="PTHR38009">
    <property type="entry name" value="CONSERVED HYPOTHETICAL PHAGE TAIL PROTEIN"/>
    <property type="match status" value="1"/>
</dbReference>
<dbReference type="NCBIfam" id="TIGR02241">
    <property type="entry name" value="conserved hypothetical phage tail region protein"/>
    <property type="match status" value="1"/>
</dbReference>
<organism evidence="1 2">
    <name type="scientific">Pseudaquabacterium pictum</name>
    <dbReference type="NCBI Taxonomy" id="2315236"/>
    <lineage>
        <taxon>Bacteria</taxon>
        <taxon>Pseudomonadati</taxon>
        <taxon>Pseudomonadota</taxon>
        <taxon>Betaproteobacteria</taxon>
        <taxon>Burkholderiales</taxon>
        <taxon>Sphaerotilaceae</taxon>
        <taxon>Pseudaquabacterium</taxon>
    </lineage>
</organism>
<reference evidence="2" key="1">
    <citation type="submission" date="2019-03" db="EMBL/GenBank/DDBJ databases">
        <title>Aquabacterium pictum sp.nov., the first bacteriochlorophyll a-containing freshwater bacterium in the genus Aquabacterium of the class Betaproteobacteria.</title>
        <authorList>
            <person name="Hirose S."/>
            <person name="Tank M."/>
            <person name="Hara E."/>
            <person name="Tamaki H."/>
            <person name="Takaichi S."/>
            <person name="Haruta S."/>
            <person name="Hanada S."/>
        </authorList>
    </citation>
    <scope>NUCLEOTIDE SEQUENCE [LARGE SCALE GENOMIC DNA]</scope>
    <source>
        <strain evidence="2">W35</strain>
    </source>
</reference>
<dbReference type="OrthoDB" id="6295718at2"/>